<dbReference type="Proteomes" id="UP000253075">
    <property type="component" value="Unassembled WGS sequence"/>
</dbReference>
<dbReference type="PANTHER" id="PTHR30619">
    <property type="entry name" value="DNA INTERNALIZATION/COMPETENCE PROTEIN COMEC/REC2"/>
    <property type="match status" value="1"/>
</dbReference>
<name>A0ABD7G624_AERHY</name>
<accession>A0ABD7G624</accession>
<reference evidence="3" key="2">
    <citation type="submission" date="2018-02" db="EMBL/GenBank/DDBJ databases">
        <title>Phenotypic characterization and whole genome analysis of multidrug-resistant, extended-spectrum beta-lactamase-producing bacteria isolated from dogs in Germany.</title>
        <authorList>
            <person name="Williamson C."/>
        </authorList>
    </citation>
    <scope>NUCLEOTIDE SEQUENCE [LARGE SCALE GENOMIC DNA]</scope>
    <source>
        <strain evidence="3">AFG_SD03_1510_Ahy_093</strain>
    </source>
</reference>
<dbReference type="InterPro" id="IPR036866">
    <property type="entry name" value="RibonucZ/Hydroxyglut_hydro"/>
</dbReference>
<evidence type="ECO:0000313" key="3">
    <source>
        <dbReference type="Proteomes" id="UP000253075"/>
    </source>
</evidence>
<dbReference type="Pfam" id="PF00753">
    <property type="entry name" value="Lactamase_B"/>
    <property type="match status" value="1"/>
</dbReference>
<dbReference type="PANTHER" id="PTHR30619:SF1">
    <property type="entry name" value="RECOMBINATION PROTEIN 2"/>
    <property type="match status" value="1"/>
</dbReference>
<protein>
    <submittedName>
        <fullName evidence="2">MBL fold metallo-hydrolase</fullName>
    </submittedName>
</protein>
<reference evidence="2 3" key="1">
    <citation type="journal article" date="2018" name="PLoS ONE">
        <title>Phenotypic characterization and whole genome analysis of extended-spectrum beta-lactamase-producing bacteria isolated from dogs in Germany.</title>
        <authorList>
            <person name="Boehmer T."/>
            <person name="Vogler A.J."/>
            <person name="Thomas A."/>
            <person name="Sauer S."/>
            <person name="Hergenroether M."/>
            <person name="Straubinger R.K."/>
            <person name="Birdsell D."/>
            <person name="Keim P."/>
            <person name="Sahl J.W."/>
            <person name="Williamson C.H."/>
            <person name="Riehm J.M."/>
        </authorList>
    </citation>
    <scope>NUCLEOTIDE SEQUENCE [LARGE SCALE GENOMIC DNA]</scope>
    <source>
        <strain evidence="2 3">AFG_SD03_1510_Ahy_093</strain>
    </source>
</reference>
<dbReference type="EMBL" id="PUTQ01000020">
    <property type="protein sequence ID" value="RCF48241.1"/>
    <property type="molecule type" value="Genomic_DNA"/>
</dbReference>
<evidence type="ECO:0000259" key="1">
    <source>
        <dbReference type="Pfam" id="PF00753"/>
    </source>
</evidence>
<dbReference type="SUPFAM" id="SSF56281">
    <property type="entry name" value="Metallo-hydrolase/oxidoreductase"/>
    <property type="match status" value="1"/>
</dbReference>
<dbReference type="InterPro" id="IPR001279">
    <property type="entry name" value="Metallo-B-lactamas"/>
</dbReference>
<comment type="caution">
    <text evidence="2">The sequence shown here is derived from an EMBL/GenBank/DDBJ whole genome shotgun (WGS) entry which is preliminary data.</text>
</comment>
<feature type="domain" description="Metallo-beta-lactamase" evidence="1">
    <location>
        <begin position="25"/>
        <end position="255"/>
    </location>
</feature>
<organism evidence="2 3">
    <name type="scientific">Aeromonas hydrophila</name>
    <dbReference type="NCBI Taxonomy" id="644"/>
    <lineage>
        <taxon>Bacteria</taxon>
        <taxon>Pseudomonadati</taxon>
        <taxon>Pseudomonadota</taxon>
        <taxon>Gammaproteobacteria</taxon>
        <taxon>Aeromonadales</taxon>
        <taxon>Aeromonadaceae</taxon>
        <taxon>Aeromonas</taxon>
    </lineage>
</organism>
<sequence length="362" mass="40334">MPLLLQWGRERKAMPVNIRVLKAFHGDCIFITVESETVTERILIDGGPAATFGVSPQGELRALLNELEAEGKQIDLVILTHVDDDHIGGLIKAFEVKDGLTKLARKIMFNSGRLIHEYFKVQVDPKKEILGNFTQSKNTSINQGNTLERLLKDLGIWHESVIKQGDKHTLKGCELIFLTPDESELKKLLTTWEKGQPSPFTSASKTDWKKSYKELLAQDTFKEDNSTPNGSSISFILKVGEYNFLFLGDAHPTSIIQGLTMQGYNADTPIKAEVVKLSHHGSKGNTSPDLLSTIDCLTYIVSTDATRHGLPNKITFARIHSKKPNAAILFNYKSVISSIYTNDELAQLKNQINALLGELKFD</sequence>
<dbReference type="AlphaFoldDB" id="A0ABD7G624"/>
<dbReference type="InterPro" id="IPR052159">
    <property type="entry name" value="Competence_DNA_uptake"/>
</dbReference>
<evidence type="ECO:0000313" key="2">
    <source>
        <dbReference type="EMBL" id="RCF48241.1"/>
    </source>
</evidence>
<gene>
    <name evidence="2" type="ORF">C6C11_14205</name>
</gene>
<proteinExistence type="predicted"/>
<dbReference type="Gene3D" id="3.60.15.10">
    <property type="entry name" value="Ribonuclease Z/Hydroxyacylglutathione hydrolase-like"/>
    <property type="match status" value="1"/>
</dbReference>